<evidence type="ECO:0000256" key="3">
    <source>
        <dbReference type="ARBA" id="ARBA00023110"/>
    </source>
</evidence>
<feature type="domain" description="PPIase cyclophilin-type" evidence="5">
    <location>
        <begin position="35"/>
        <end position="270"/>
    </location>
</feature>
<dbReference type="PROSITE" id="PS00170">
    <property type="entry name" value="CSA_PPIASE_1"/>
    <property type="match status" value="1"/>
</dbReference>
<comment type="caution">
    <text evidence="6">The sequence shown here is derived from an EMBL/GenBank/DDBJ whole genome shotgun (WGS) entry which is preliminary data.</text>
</comment>
<gene>
    <name evidence="6" type="ORF">Aconfl_01760</name>
</gene>
<keyword evidence="7" id="KW-1185">Reference proteome</keyword>
<evidence type="ECO:0000313" key="6">
    <source>
        <dbReference type="EMBL" id="GMQ27534.1"/>
    </source>
</evidence>
<dbReference type="InterPro" id="IPR002130">
    <property type="entry name" value="Cyclophilin-type_PPIase_dom"/>
</dbReference>
<dbReference type="GO" id="GO:0016853">
    <property type="term" value="F:isomerase activity"/>
    <property type="evidence" value="ECO:0007669"/>
    <property type="project" value="UniProtKB-KW"/>
</dbReference>
<evidence type="ECO:0000259" key="5">
    <source>
        <dbReference type="PROSITE" id="PS50072"/>
    </source>
</evidence>
<reference evidence="6 7" key="1">
    <citation type="submission" date="2023-08" db="EMBL/GenBank/DDBJ databases">
        <title>Draft genome sequence of Algoriphagus confluentis.</title>
        <authorList>
            <person name="Takatani N."/>
            <person name="Hosokawa M."/>
            <person name="Sawabe T."/>
        </authorList>
    </citation>
    <scope>NUCLEOTIDE SEQUENCE [LARGE SCALE GENOMIC DNA]</scope>
    <source>
        <strain evidence="6 7">NBRC 111222</strain>
    </source>
</reference>
<dbReference type="PANTHER" id="PTHR45625:SF4">
    <property type="entry name" value="PEPTIDYLPROLYL ISOMERASE DOMAIN AND WD REPEAT-CONTAINING PROTEIN 1"/>
    <property type="match status" value="1"/>
</dbReference>
<dbReference type="EC" id="5.2.1.8" evidence="2"/>
<dbReference type="Pfam" id="PF00160">
    <property type="entry name" value="Pro_isomerase"/>
    <property type="match status" value="2"/>
</dbReference>
<comment type="similarity">
    <text evidence="1">Belongs to the cyclophilin-type PPIase family.</text>
</comment>
<protein>
    <recommendedName>
        <fullName evidence="2">peptidylprolyl isomerase</fullName>
        <ecNumber evidence="2">5.2.1.8</ecNumber>
    </recommendedName>
</protein>
<dbReference type="Gene3D" id="2.40.100.10">
    <property type="entry name" value="Cyclophilin-like"/>
    <property type="match status" value="1"/>
</dbReference>
<keyword evidence="3" id="KW-0697">Rotamase</keyword>
<dbReference type="RefSeq" id="WP_338222347.1">
    <property type="nucleotide sequence ID" value="NZ_BTPD01000001.1"/>
</dbReference>
<dbReference type="PANTHER" id="PTHR45625">
    <property type="entry name" value="PEPTIDYL-PROLYL CIS-TRANS ISOMERASE-RELATED"/>
    <property type="match status" value="1"/>
</dbReference>
<sequence length="272" mass="31021">MSSILNFLSGLLILLALEFQWLRINSDPIKVEMKTNYGTMVLLLYDETPIHRDNFIKLVNEGIYDSLLFHRVIEGFMIQTGDTQSKSANSTARLGSSDLPYTLPAEIRPEYFHKKGAIGAARTNNPQRVSSSTQFYIVQGKIQNDSLLRHNQGRINQFLSRHYAVNDPKNKPLLDSLEQARAQRDSLLAVQLQAKWNQIAENYQEFEAYQIPDPHQEIYRKLGGSPHLDQSYTVFGEVISGMEVIDSIASVPTNRQDRPLSEVRILQMKILD</sequence>
<dbReference type="Proteomes" id="UP001338309">
    <property type="component" value="Unassembled WGS sequence"/>
</dbReference>
<dbReference type="SUPFAM" id="SSF50891">
    <property type="entry name" value="Cyclophilin-like"/>
    <property type="match status" value="2"/>
</dbReference>
<evidence type="ECO:0000256" key="4">
    <source>
        <dbReference type="ARBA" id="ARBA00023235"/>
    </source>
</evidence>
<dbReference type="CDD" id="cd00317">
    <property type="entry name" value="cyclophilin"/>
    <property type="match status" value="1"/>
</dbReference>
<organism evidence="6 7">
    <name type="scientific">Algoriphagus confluentis</name>
    <dbReference type="NCBI Taxonomy" id="1697556"/>
    <lineage>
        <taxon>Bacteria</taxon>
        <taxon>Pseudomonadati</taxon>
        <taxon>Bacteroidota</taxon>
        <taxon>Cytophagia</taxon>
        <taxon>Cytophagales</taxon>
        <taxon>Cyclobacteriaceae</taxon>
        <taxon>Algoriphagus</taxon>
    </lineage>
</organism>
<dbReference type="InterPro" id="IPR020892">
    <property type="entry name" value="Cyclophilin-type_PPIase_CS"/>
</dbReference>
<accession>A0ABQ6PI48</accession>
<dbReference type="EMBL" id="BTPD01000001">
    <property type="protein sequence ID" value="GMQ27534.1"/>
    <property type="molecule type" value="Genomic_DNA"/>
</dbReference>
<evidence type="ECO:0000256" key="1">
    <source>
        <dbReference type="ARBA" id="ARBA00007365"/>
    </source>
</evidence>
<keyword evidence="4 6" id="KW-0413">Isomerase</keyword>
<dbReference type="InterPro" id="IPR044666">
    <property type="entry name" value="Cyclophilin_A-like"/>
</dbReference>
<dbReference type="PROSITE" id="PS50072">
    <property type="entry name" value="CSA_PPIASE_2"/>
    <property type="match status" value="1"/>
</dbReference>
<proteinExistence type="inferred from homology"/>
<name>A0ABQ6PI48_9BACT</name>
<dbReference type="InterPro" id="IPR029000">
    <property type="entry name" value="Cyclophilin-like_dom_sf"/>
</dbReference>
<evidence type="ECO:0000313" key="7">
    <source>
        <dbReference type="Proteomes" id="UP001338309"/>
    </source>
</evidence>
<evidence type="ECO:0000256" key="2">
    <source>
        <dbReference type="ARBA" id="ARBA00013194"/>
    </source>
</evidence>